<feature type="transmembrane region" description="Helical" evidence="1">
    <location>
        <begin position="68"/>
        <end position="88"/>
    </location>
</feature>
<evidence type="ECO:0000313" key="2">
    <source>
        <dbReference type="EMBL" id="QHJ12439.1"/>
    </source>
</evidence>
<accession>A0A857JK65</accession>
<dbReference type="Proteomes" id="UP000464524">
    <property type="component" value="Chromosome"/>
</dbReference>
<sequence>MNLNKQRIDIYHDFKSEGVWKKRLGEFVSSEFSMKKFKLVYAISLATIVLSLGILVFSLLLNQIVADWFFVSLCAIAVTSIVIFLFNLPLVKLSENHRNELSKLFFEEYINIEFYDGYLQLRDRRSSRVVHQLKYHE</sequence>
<name>A0A857JK65_9ALTE</name>
<organism evidence="2 3">
    <name type="scientific">Paraglaciecola mesophila</name>
    <dbReference type="NCBI Taxonomy" id="197222"/>
    <lineage>
        <taxon>Bacteria</taxon>
        <taxon>Pseudomonadati</taxon>
        <taxon>Pseudomonadota</taxon>
        <taxon>Gammaproteobacteria</taxon>
        <taxon>Alteromonadales</taxon>
        <taxon>Alteromonadaceae</taxon>
        <taxon>Paraglaciecola</taxon>
    </lineage>
</organism>
<keyword evidence="1" id="KW-0812">Transmembrane</keyword>
<proteinExistence type="predicted"/>
<evidence type="ECO:0000256" key="1">
    <source>
        <dbReference type="SAM" id="Phobius"/>
    </source>
</evidence>
<evidence type="ECO:0000313" key="3">
    <source>
        <dbReference type="Proteomes" id="UP000464524"/>
    </source>
</evidence>
<dbReference type="EMBL" id="CP047656">
    <property type="protein sequence ID" value="QHJ12439.1"/>
    <property type="molecule type" value="Genomic_DNA"/>
</dbReference>
<keyword evidence="1" id="KW-0472">Membrane</keyword>
<protein>
    <submittedName>
        <fullName evidence="2">Uncharacterized protein</fullName>
    </submittedName>
</protein>
<dbReference type="RefSeq" id="WP_160180513.1">
    <property type="nucleotide sequence ID" value="NZ_CP047656.1"/>
</dbReference>
<keyword evidence="3" id="KW-1185">Reference proteome</keyword>
<keyword evidence="1" id="KW-1133">Transmembrane helix</keyword>
<feature type="transmembrane region" description="Helical" evidence="1">
    <location>
        <begin position="39"/>
        <end position="62"/>
    </location>
</feature>
<dbReference type="AlphaFoldDB" id="A0A857JK65"/>
<reference evidence="2 3" key="1">
    <citation type="submission" date="2019-12" db="EMBL/GenBank/DDBJ databases">
        <title>Genome sequencing and assembly of endphytes of Porphyra tenera.</title>
        <authorList>
            <person name="Park J.M."/>
            <person name="Shin R."/>
            <person name="Jo S.H."/>
        </authorList>
    </citation>
    <scope>NUCLEOTIDE SEQUENCE [LARGE SCALE GENOMIC DNA]</scope>
    <source>
        <strain evidence="2 3">GPM4</strain>
    </source>
</reference>
<gene>
    <name evidence="2" type="ORF">FX988_02696</name>
</gene>
<dbReference type="KEGG" id="pmes:FX988_02696"/>